<dbReference type="PATRIC" id="fig|45070.6.peg.2065"/>
<gene>
    <name evidence="2" type="ORF">Lnau_1961</name>
</gene>
<proteinExistence type="predicted"/>
<sequence length="112" mass="12646">MGKKKADTQAVTDDKKTNQTCSGQGPRFFNPKQKRAARTETSGQTLNVQDRVEASTHALLAGILAELQAKNKRKSEKDEKKKEKEEKKLKLDQEAQAEDAARFEEVRHSIYS</sequence>
<accession>A0A0W0WS03</accession>
<evidence type="ECO:0000313" key="3">
    <source>
        <dbReference type="Proteomes" id="UP000054725"/>
    </source>
</evidence>
<comment type="caution">
    <text evidence="2">The sequence shown here is derived from an EMBL/GenBank/DDBJ whole genome shotgun (WGS) entry which is preliminary data.</text>
</comment>
<evidence type="ECO:0000313" key="2">
    <source>
        <dbReference type="EMBL" id="KTD35071.1"/>
    </source>
</evidence>
<dbReference type="Proteomes" id="UP000054725">
    <property type="component" value="Unassembled WGS sequence"/>
</dbReference>
<keyword evidence="3" id="KW-1185">Reference proteome</keyword>
<name>A0A0W0WS03_9GAMM</name>
<dbReference type="AlphaFoldDB" id="A0A0W0WS03"/>
<organism evidence="2 3">
    <name type="scientific">Legionella nautarum</name>
    <dbReference type="NCBI Taxonomy" id="45070"/>
    <lineage>
        <taxon>Bacteria</taxon>
        <taxon>Pseudomonadati</taxon>
        <taxon>Pseudomonadota</taxon>
        <taxon>Gammaproteobacteria</taxon>
        <taxon>Legionellales</taxon>
        <taxon>Legionellaceae</taxon>
        <taxon>Legionella</taxon>
    </lineage>
</organism>
<evidence type="ECO:0008006" key="4">
    <source>
        <dbReference type="Google" id="ProtNLM"/>
    </source>
</evidence>
<dbReference type="EMBL" id="LNYO01000017">
    <property type="protein sequence ID" value="KTD35071.1"/>
    <property type="molecule type" value="Genomic_DNA"/>
</dbReference>
<reference evidence="2 3" key="1">
    <citation type="submission" date="2015-11" db="EMBL/GenBank/DDBJ databases">
        <title>Genomic analysis of 38 Legionella species identifies large and diverse effector repertoires.</title>
        <authorList>
            <person name="Burstein D."/>
            <person name="Amaro F."/>
            <person name="Zusman T."/>
            <person name="Lifshitz Z."/>
            <person name="Cohen O."/>
            <person name="Gilbert J.A."/>
            <person name="Pupko T."/>
            <person name="Shuman H.A."/>
            <person name="Segal G."/>
        </authorList>
    </citation>
    <scope>NUCLEOTIDE SEQUENCE [LARGE SCALE GENOMIC DNA]</scope>
    <source>
        <strain evidence="2 3">ATCC 49506</strain>
    </source>
</reference>
<protein>
    <recommendedName>
        <fullName evidence="4">Coiled-coil protein</fullName>
    </recommendedName>
</protein>
<feature type="region of interest" description="Disordered" evidence="1">
    <location>
        <begin position="1"/>
        <end position="46"/>
    </location>
</feature>
<feature type="region of interest" description="Disordered" evidence="1">
    <location>
        <begin position="70"/>
        <end position="112"/>
    </location>
</feature>
<evidence type="ECO:0000256" key="1">
    <source>
        <dbReference type="SAM" id="MobiDB-lite"/>
    </source>
</evidence>
<feature type="compositionally biased region" description="Basic and acidic residues" evidence="1">
    <location>
        <begin position="75"/>
        <end position="112"/>
    </location>
</feature>
<feature type="compositionally biased region" description="Basic and acidic residues" evidence="1">
    <location>
        <begin position="1"/>
        <end position="17"/>
    </location>
</feature>